<feature type="region of interest" description="Disordered" evidence="7">
    <location>
        <begin position="12"/>
        <end position="46"/>
    </location>
</feature>
<evidence type="ECO:0000313" key="9">
    <source>
        <dbReference type="EMBL" id="CAI4211766.1"/>
    </source>
</evidence>
<keyword evidence="5 8" id="KW-1133">Transmembrane helix</keyword>
<evidence type="ECO:0000256" key="2">
    <source>
        <dbReference type="ARBA" id="ARBA00008807"/>
    </source>
</evidence>
<keyword evidence="10" id="KW-1185">Reference proteome</keyword>
<name>A0A9P1M834_9PEZI</name>
<protein>
    <submittedName>
        <fullName evidence="9">Uncharacterized protein</fullName>
    </submittedName>
</protein>
<evidence type="ECO:0000256" key="8">
    <source>
        <dbReference type="SAM" id="Phobius"/>
    </source>
</evidence>
<proteinExistence type="inferred from homology"/>
<dbReference type="InterPro" id="IPR045035">
    <property type="entry name" value="YSL-like"/>
</dbReference>
<evidence type="ECO:0000256" key="3">
    <source>
        <dbReference type="ARBA" id="ARBA00022448"/>
    </source>
</evidence>
<sequence length="209" mass="22111">MNTDDTSIRYMRVPVDDNESAQTATASTFRGDHTSESATAPSLEIDRDENEEGLVDAPADQQVSDRVIWVGLFASIIFCIVSIHVVFGDLIPAYATVLAVAMALLLSVMGVRALGETDLNPVSGISKLAQLFFALAIPASNKATILINLISGAISEARIKGALQAGELMQDLKTGHLLGAAPKAQFWGQIIGATVGAVVSAFIYQLYTS</sequence>
<reference evidence="9" key="1">
    <citation type="submission" date="2022-11" db="EMBL/GenBank/DDBJ databases">
        <authorList>
            <person name="Scott C."/>
            <person name="Bruce N."/>
        </authorList>
    </citation>
    <scope>NUCLEOTIDE SEQUENCE</scope>
</reference>
<dbReference type="Proteomes" id="UP000838763">
    <property type="component" value="Unassembled WGS sequence"/>
</dbReference>
<gene>
    <name evidence="9" type="ORF">PPNO1_LOCUS1540</name>
</gene>
<dbReference type="EMBL" id="CALLCH030000003">
    <property type="protein sequence ID" value="CAI4211766.1"/>
    <property type="molecule type" value="Genomic_DNA"/>
</dbReference>
<evidence type="ECO:0000256" key="6">
    <source>
        <dbReference type="ARBA" id="ARBA00023136"/>
    </source>
</evidence>
<evidence type="ECO:0000256" key="1">
    <source>
        <dbReference type="ARBA" id="ARBA00004141"/>
    </source>
</evidence>
<evidence type="ECO:0000256" key="4">
    <source>
        <dbReference type="ARBA" id="ARBA00022692"/>
    </source>
</evidence>
<organism evidence="9 10">
    <name type="scientific">Parascedosporium putredinis</name>
    <dbReference type="NCBI Taxonomy" id="1442378"/>
    <lineage>
        <taxon>Eukaryota</taxon>
        <taxon>Fungi</taxon>
        <taxon>Dikarya</taxon>
        <taxon>Ascomycota</taxon>
        <taxon>Pezizomycotina</taxon>
        <taxon>Sordariomycetes</taxon>
        <taxon>Hypocreomycetidae</taxon>
        <taxon>Microascales</taxon>
        <taxon>Microascaceae</taxon>
        <taxon>Parascedosporium</taxon>
    </lineage>
</organism>
<evidence type="ECO:0000256" key="7">
    <source>
        <dbReference type="SAM" id="MobiDB-lite"/>
    </source>
</evidence>
<feature type="transmembrane region" description="Helical" evidence="8">
    <location>
        <begin position="67"/>
        <end position="87"/>
    </location>
</feature>
<dbReference type="AlphaFoldDB" id="A0A9P1M834"/>
<keyword evidence="3" id="KW-0813">Transport</keyword>
<evidence type="ECO:0000313" key="10">
    <source>
        <dbReference type="Proteomes" id="UP000838763"/>
    </source>
</evidence>
<comment type="subcellular location">
    <subcellularLocation>
        <location evidence="1">Membrane</location>
        <topology evidence="1">Multi-pass membrane protein</topology>
    </subcellularLocation>
</comment>
<dbReference type="PANTHER" id="PTHR31645">
    <property type="entry name" value="OLIGOPEPTIDE TRANSPORTER YGL114W-RELATED"/>
    <property type="match status" value="1"/>
</dbReference>
<evidence type="ECO:0000256" key="5">
    <source>
        <dbReference type="ARBA" id="ARBA00022989"/>
    </source>
</evidence>
<comment type="similarity">
    <text evidence="2">Belongs to the oligopeptide OPT transporter family.</text>
</comment>
<keyword evidence="6 8" id="KW-0472">Membrane</keyword>
<comment type="caution">
    <text evidence="9">The sequence shown here is derived from an EMBL/GenBank/DDBJ whole genome shotgun (WGS) entry which is preliminary data.</text>
</comment>
<dbReference type="OrthoDB" id="627262at2759"/>
<dbReference type="Pfam" id="PF03169">
    <property type="entry name" value="OPT"/>
    <property type="match status" value="1"/>
</dbReference>
<dbReference type="GO" id="GO:0035673">
    <property type="term" value="F:oligopeptide transmembrane transporter activity"/>
    <property type="evidence" value="ECO:0007669"/>
    <property type="project" value="InterPro"/>
</dbReference>
<dbReference type="InterPro" id="IPR004813">
    <property type="entry name" value="OPT"/>
</dbReference>
<feature type="transmembrane region" description="Helical" evidence="8">
    <location>
        <begin position="131"/>
        <end position="154"/>
    </location>
</feature>
<dbReference type="PANTHER" id="PTHR31645:SF0">
    <property type="entry name" value="OLIGOPEPTIDE TRANSPORTER YGL114W-RELATED"/>
    <property type="match status" value="1"/>
</dbReference>
<keyword evidence="4 8" id="KW-0812">Transmembrane</keyword>
<feature type="transmembrane region" description="Helical" evidence="8">
    <location>
        <begin position="93"/>
        <end position="111"/>
    </location>
</feature>
<dbReference type="GO" id="GO:0000329">
    <property type="term" value="C:fungal-type vacuole membrane"/>
    <property type="evidence" value="ECO:0007669"/>
    <property type="project" value="TreeGrafter"/>
</dbReference>
<feature type="transmembrane region" description="Helical" evidence="8">
    <location>
        <begin position="186"/>
        <end position="207"/>
    </location>
</feature>
<accession>A0A9P1M834</accession>